<dbReference type="Pfam" id="PF00072">
    <property type="entry name" value="Response_reg"/>
    <property type="match status" value="1"/>
</dbReference>
<protein>
    <recommendedName>
        <fullName evidence="3">protein-glutamate methylesterase</fullName>
        <ecNumber evidence="3">3.1.1.61</ecNumber>
    </recommendedName>
</protein>
<evidence type="ECO:0000313" key="10">
    <source>
        <dbReference type="Proteomes" id="UP000602442"/>
    </source>
</evidence>
<feature type="domain" description="Response regulatory" evidence="7">
    <location>
        <begin position="1"/>
        <end position="117"/>
    </location>
</feature>
<dbReference type="InterPro" id="IPR000673">
    <property type="entry name" value="Sig_transdc_resp-reg_Me-estase"/>
</dbReference>
<evidence type="ECO:0000256" key="5">
    <source>
        <dbReference type="PROSITE-ProRule" id="PRU00050"/>
    </source>
</evidence>
<feature type="modified residue" description="4-aspartylphosphate" evidence="6">
    <location>
        <position position="50"/>
    </location>
</feature>
<dbReference type="EMBL" id="JAEANY010000003">
    <property type="protein sequence ID" value="MBH5323176.1"/>
    <property type="molecule type" value="Genomic_DNA"/>
</dbReference>
<comment type="caution">
    <text evidence="9">The sequence shown here is derived from an EMBL/GenBank/DDBJ whole genome shotgun (WGS) entry which is preliminary data.</text>
</comment>
<dbReference type="GO" id="GO:0008168">
    <property type="term" value="F:methyltransferase activity"/>
    <property type="evidence" value="ECO:0007669"/>
    <property type="project" value="UniProtKB-KW"/>
</dbReference>
<dbReference type="Proteomes" id="UP000602442">
    <property type="component" value="Unassembled WGS sequence"/>
</dbReference>
<dbReference type="CDD" id="cd16432">
    <property type="entry name" value="CheB_Rec"/>
    <property type="match status" value="1"/>
</dbReference>
<dbReference type="SUPFAM" id="SSF52172">
    <property type="entry name" value="CheY-like"/>
    <property type="match status" value="1"/>
</dbReference>
<keyword evidence="6" id="KW-0597">Phosphoprotein</keyword>
<dbReference type="InterPro" id="IPR001789">
    <property type="entry name" value="Sig_transdc_resp-reg_receiver"/>
</dbReference>
<gene>
    <name evidence="9" type="primary">cheB</name>
    <name evidence="9" type="ORF">I5L03_11335</name>
</gene>
<keyword evidence="9" id="KW-0808">Transferase</keyword>
<feature type="active site" evidence="5">
    <location>
        <position position="164"/>
    </location>
</feature>
<name>A0ABS0N5X1_9SPHN</name>
<keyword evidence="2 5" id="KW-0378">Hydrolase</keyword>
<dbReference type="PANTHER" id="PTHR42872:SF3">
    <property type="entry name" value="PROTEIN-GLUTAMATE METHYLESTERASE_PROTEIN-GLUTAMINE GLUTAMINASE 1"/>
    <property type="match status" value="1"/>
</dbReference>
<dbReference type="Gene3D" id="3.40.50.2300">
    <property type="match status" value="1"/>
</dbReference>
<keyword evidence="9" id="KW-0489">Methyltransferase</keyword>
<keyword evidence="1 5" id="KW-0145">Chemotaxis</keyword>
<keyword evidence="10" id="KW-1185">Reference proteome</keyword>
<dbReference type="PANTHER" id="PTHR42872">
    <property type="entry name" value="PROTEIN-GLUTAMATE METHYLESTERASE/PROTEIN-GLUTAMINE GLUTAMINASE"/>
    <property type="match status" value="1"/>
</dbReference>
<evidence type="ECO:0000259" key="7">
    <source>
        <dbReference type="PROSITE" id="PS50110"/>
    </source>
</evidence>
<comment type="catalytic activity">
    <reaction evidence="4">
        <text>[protein]-L-glutamate 5-O-methyl ester + H2O = L-glutamyl-[protein] + methanol + H(+)</text>
        <dbReference type="Rhea" id="RHEA:23236"/>
        <dbReference type="Rhea" id="RHEA-COMP:10208"/>
        <dbReference type="Rhea" id="RHEA-COMP:10311"/>
        <dbReference type="ChEBI" id="CHEBI:15377"/>
        <dbReference type="ChEBI" id="CHEBI:15378"/>
        <dbReference type="ChEBI" id="CHEBI:17790"/>
        <dbReference type="ChEBI" id="CHEBI:29973"/>
        <dbReference type="ChEBI" id="CHEBI:82795"/>
        <dbReference type="EC" id="3.1.1.61"/>
    </reaction>
</comment>
<dbReference type="EC" id="3.1.1.61" evidence="3"/>
<dbReference type="Gene3D" id="3.40.50.180">
    <property type="entry name" value="Methylesterase CheB, C-terminal domain"/>
    <property type="match status" value="1"/>
</dbReference>
<dbReference type="PROSITE" id="PS50122">
    <property type="entry name" value="CHEB"/>
    <property type="match status" value="1"/>
</dbReference>
<dbReference type="PIRSF" id="PIRSF000876">
    <property type="entry name" value="RR_chemtxs_CheB"/>
    <property type="match status" value="1"/>
</dbReference>
<accession>A0ABS0N5X1</accession>
<evidence type="ECO:0000256" key="3">
    <source>
        <dbReference type="ARBA" id="ARBA00039140"/>
    </source>
</evidence>
<dbReference type="GO" id="GO:0032259">
    <property type="term" value="P:methylation"/>
    <property type="evidence" value="ECO:0007669"/>
    <property type="project" value="UniProtKB-KW"/>
</dbReference>
<dbReference type="SUPFAM" id="SSF52738">
    <property type="entry name" value="Methylesterase CheB, C-terminal domain"/>
    <property type="match status" value="1"/>
</dbReference>
<dbReference type="SMART" id="SM00448">
    <property type="entry name" value="REC"/>
    <property type="match status" value="1"/>
</dbReference>
<dbReference type="InterPro" id="IPR011006">
    <property type="entry name" value="CheY-like_superfamily"/>
</dbReference>
<feature type="active site" evidence="5">
    <location>
        <position position="287"/>
    </location>
</feature>
<proteinExistence type="predicted"/>
<evidence type="ECO:0000256" key="1">
    <source>
        <dbReference type="ARBA" id="ARBA00022500"/>
    </source>
</evidence>
<reference evidence="9 10" key="1">
    <citation type="submission" date="2020-11" db="EMBL/GenBank/DDBJ databases">
        <title>Erythrobacter sediminis sp. nov., a marine bacterium from a tidal flat of Garorim Bay.</title>
        <authorList>
            <person name="Kim D."/>
            <person name="Yoo Y."/>
            <person name="Kim J.-J."/>
        </authorList>
    </citation>
    <scope>NUCLEOTIDE SEQUENCE [LARGE SCALE GENOMIC DNA]</scope>
    <source>
        <strain evidence="9 10">JGD-13</strain>
    </source>
</reference>
<feature type="domain" description="CheB-type methylesterase" evidence="8">
    <location>
        <begin position="152"/>
        <end position="345"/>
    </location>
</feature>
<dbReference type="InterPro" id="IPR008248">
    <property type="entry name" value="CheB-like"/>
</dbReference>
<evidence type="ECO:0000256" key="2">
    <source>
        <dbReference type="ARBA" id="ARBA00022801"/>
    </source>
</evidence>
<evidence type="ECO:0000256" key="6">
    <source>
        <dbReference type="PROSITE-ProRule" id="PRU00169"/>
    </source>
</evidence>
<evidence type="ECO:0000256" key="4">
    <source>
        <dbReference type="ARBA" id="ARBA00048267"/>
    </source>
</evidence>
<dbReference type="InterPro" id="IPR035909">
    <property type="entry name" value="CheB_C"/>
</dbReference>
<organism evidence="9 10">
    <name type="scientific">Aurantiacibacter sediminis</name>
    <dbReference type="NCBI Taxonomy" id="2793064"/>
    <lineage>
        <taxon>Bacteria</taxon>
        <taxon>Pseudomonadati</taxon>
        <taxon>Pseudomonadota</taxon>
        <taxon>Alphaproteobacteria</taxon>
        <taxon>Sphingomonadales</taxon>
        <taxon>Erythrobacteraceae</taxon>
        <taxon>Aurantiacibacter</taxon>
    </lineage>
</organism>
<sequence>MVVDDSLTARTVLGKVIERTDELSLAGTASSAEQAIGLLDTVVVDVILLDLEMPGMGGLAGLPHILEKSGGAKVLVVSSLTAEGAQETITALSMGASDVVQKPEPGQFNAEYRADLAKRIRALAGATAAPAAEEVAQDTAPQVEEPTLRKAPNTSVDCIAIGGSTGGIHSLVQFLGKLPKSINTPIVVTQHLPNAFIPIFASQVETASNRPTRIAEDGMELTRGEILVAPGDGHVSFMRKGAQVVVKITHEAVPSGCCPSVDPMLATLGEALEGRVIGVVLSGMGRDGQNGAKTLVEHGGTMVAECEETSAVWGMPRGIAEAGLASEIAAPVDLAHWITRRTAVAV</sequence>
<dbReference type="PROSITE" id="PS50110">
    <property type="entry name" value="RESPONSE_REGULATORY"/>
    <property type="match status" value="1"/>
</dbReference>
<dbReference type="NCBIfam" id="NF001965">
    <property type="entry name" value="PRK00742.1"/>
    <property type="match status" value="1"/>
</dbReference>
<dbReference type="GO" id="GO:0008984">
    <property type="term" value="F:protein-glutamate methylesterase activity"/>
    <property type="evidence" value="ECO:0007669"/>
    <property type="project" value="UniProtKB-EC"/>
</dbReference>
<feature type="active site" evidence="5">
    <location>
        <position position="191"/>
    </location>
</feature>
<dbReference type="Pfam" id="PF01339">
    <property type="entry name" value="CheB_methylest"/>
    <property type="match status" value="1"/>
</dbReference>
<evidence type="ECO:0000313" key="9">
    <source>
        <dbReference type="EMBL" id="MBH5323176.1"/>
    </source>
</evidence>
<dbReference type="CDD" id="cd17541">
    <property type="entry name" value="REC_CheB-like"/>
    <property type="match status" value="1"/>
</dbReference>
<evidence type="ECO:0000259" key="8">
    <source>
        <dbReference type="PROSITE" id="PS50122"/>
    </source>
</evidence>